<dbReference type="InterPro" id="IPR014757">
    <property type="entry name" value="Tscrpt_reg_IclR_C"/>
</dbReference>
<dbReference type="RefSeq" id="WP_022923048.1">
    <property type="nucleotide sequence ID" value="NZ_BMLB01000003.1"/>
</dbReference>
<dbReference type="EMBL" id="BMLB01000003">
    <property type="protein sequence ID" value="GGK66459.1"/>
    <property type="molecule type" value="Genomic_DNA"/>
</dbReference>
<dbReference type="Proteomes" id="UP000662111">
    <property type="component" value="Unassembled WGS sequence"/>
</dbReference>
<dbReference type="InterPro" id="IPR050707">
    <property type="entry name" value="HTH_MetabolicPath_Reg"/>
</dbReference>
<evidence type="ECO:0000256" key="3">
    <source>
        <dbReference type="ARBA" id="ARBA00023163"/>
    </source>
</evidence>
<dbReference type="InterPro" id="IPR036388">
    <property type="entry name" value="WH-like_DNA-bd_sf"/>
</dbReference>
<proteinExistence type="predicted"/>
<dbReference type="PANTHER" id="PTHR30136">
    <property type="entry name" value="HELIX-TURN-HELIX TRANSCRIPTIONAL REGULATOR, ICLR FAMILY"/>
    <property type="match status" value="1"/>
</dbReference>
<evidence type="ECO:0000313" key="6">
    <source>
        <dbReference type="EMBL" id="GGK66459.1"/>
    </source>
</evidence>
<feature type="domain" description="IclR-ED" evidence="5">
    <location>
        <begin position="63"/>
        <end position="251"/>
    </location>
</feature>
<dbReference type="SUPFAM" id="SSF55781">
    <property type="entry name" value="GAF domain-like"/>
    <property type="match status" value="1"/>
</dbReference>
<keyword evidence="7" id="KW-1185">Reference proteome</keyword>
<protein>
    <submittedName>
        <fullName evidence="6">Transcriptional regulator</fullName>
    </submittedName>
</protein>
<keyword evidence="2" id="KW-0238">DNA-binding</keyword>
<evidence type="ECO:0000256" key="2">
    <source>
        <dbReference type="ARBA" id="ARBA00023125"/>
    </source>
</evidence>
<dbReference type="PANTHER" id="PTHR30136:SF24">
    <property type="entry name" value="HTH-TYPE TRANSCRIPTIONAL REPRESSOR ALLR"/>
    <property type="match status" value="1"/>
</dbReference>
<gene>
    <name evidence="6" type="ORF">GCM10011509_13430</name>
</gene>
<keyword evidence="1" id="KW-0805">Transcription regulation</keyword>
<dbReference type="InterPro" id="IPR005471">
    <property type="entry name" value="Tscrpt_reg_IclR_N"/>
</dbReference>
<comment type="caution">
    <text evidence="6">The sequence shown here is derived from an EMBL/GenBank/DDBJ whole genome shotgun (WGS) entry which is preliminary data.</text>
</comment>
<dbReference type="Pfam" id="PF09339">
    <property type="entry name" value="HTH_IclR"/>
    <property type="match status" value="1"/>
</dbReference>
<organism evidence="6 7">
    <name type="scientific">Ornithinimicrobium pekingense</name>
    <dbReference type="NCBI Taxonomy" id="384677"/>
    <lineage>
        <taxon>Bacteria</taxon>
        <taxon>Bacillati</taxon>
        <taxon>Actinomycetota</taxon>
        <taxon>Actinomycetes</taxon>
        <taxon>Micrococcales</taxon>
        <taxon>Ornithinimicrobiaceae</taxon>
        <taxon>Ornithinimicrobium</taxon>
    </lineage>
</organism>
<dbReference type="SUPFAM" id="SSF46785">
    <property type="entry name" value="Winged helix' DNA-binding domain"/>
    <property type="match status" value="1"/>
</dbReference>
<dbReference type="Gene3D" id="3.30.450.40">
    <property type="match status" value="1"/>
</dbReference>
<keyword evidence="3" id="KW-0804">Transcription</keyword>
<accession>A0ABQ2F9R5</accession>
<evidence type="ECO:0000259" key="5">
    <source>
        <dbReference type="PROSITE" id="PS51078"/>
    </source>
</evidence>
<sequence length="264" mass="28524">MKKKPPYALSSVDNALVLATVLRTEGSLTVTEAARRLGVAPSTAHRLLAMLVYRDFAVQDSSRQYRPGPAFSLEEHQGLGTGMLRELATPHLEALASRTGESVNLVVRVGEFVHFIASWESTKPLRVGSREGMTFPAHLTSGGLVLLSQLSDAELADLYAEQRWAGREAQRPDLLRLQRELAGVRRSGVAVQRNRSESGVSAVGLSLGDTGLTPAALSVSMPTLRFDPTDLEHWVGQLRRAVHDIREVLERELAARSGGASAGG</sequence>
<dbReference type="PROSITE" id="PS51077">
    <property type="entry name" value="HTH_ICLR"/>
    <property type="match status" value="1"/>
</dbReference>
<dbReference type="Gene3D" id="1.10.10.10">
    <property type="entry name" value="Winged helix-like DNA-binding domain superfamily/Winged helix DNA-binding domain"/>
    <property type="match status" value="1"/>
</dbReference>
<feature type="domain" description="HTH iclR-type" evidence="4">
    <location>
        <begin position="9"/>
        <end position="69"/>
    </location>
</feature>
<evidence type="ECO:0000259" key="4">
    <source>
        <dbReference type="PROSITE" id="PS51077"/>
    </source>
</evidence>
<dbReference type="InterPro" id="IPR036390">
    <property type="entry name" value="WH_DNA-bd_sf"/>
</dbReference>
<dbReference type="InterPro" id="IPR029016">
    <property type="entry name" value="GAF-like_dom_sf"/>
</dbReference>
<name>A0ABQ2F9R5_9MICO</name>
<reference evidence="7" key="1">
    <citation type="journal article" date="2019" name="Int. J. Syst. Evol. Microbiol.">
        <title>The Global Catalogue of Microorganisms (GCM) 10K type strain sequencing project: providing services to taxonomists for standard genome sequencing and annotation.</title>
        <authorList>
            <consortium name="The Broad Institute Genomics Platform"/>
            <consortium name="The Broad Institute Genome Sequencing Center for Infectious Disease"/>
            <person name="Wu L."/>
            <person name="Ma J."/>
        </authorList>
    </citation>
    <scope>NUCLEOTIDE SEQUENCE [LARGE SCALE GENOMIC DNA]</scope>
    <source>
        <strain evidence="7">CGMCC 1.5362</strain>
    </source>
</reference>
<dbReference type="Pfam" id="PF01614">
    <property type="entry name" value="IclR_C"/>
    <property type="match status" value="1"/>
</dbReference>
<dbReference type="PROSITE" id="PS51078">
    <property type="entry name" value="ICLR_ED"/>
    <property type="match status" value="1"/>
</dbReference>
<evidence type="ECO:0000256" key="1">
    <source>
        <dbReference type="ARBA" id="ARBA00023015"/>
    </source>
</evidence>
<evidence type="ECO:0000313" key="7">
    <source>
        <dbReference type="Proteomes" id="UP000662111"/>
    </source>
</evidence>